<reference evidence="3 4" key="1">
    <citation type="journal article" date="2019" name="Nat. Med.">
        <title>A library of human gut bacterial isolates paired with longitudinal multiomics data enables mechanistic microbiome research.</title>
        <authorList>
            <person name="Poyet M."/>
            <person name="Groussin M."/>
            <person name="Gibbons S.M."/>
            <person name="Avila-Pacheco J."/>
            <person name="Jiang X."/>
            <person name="Kearney S.M."/>
            <person name="Perrotta A.R."/>
            <person name="Berdy B."/>
            <person name="Zhao S."/>
            <person name="Lieberman T.D."/>
            <person name="Swanson P.K."/>
            <person name="Smith M."/>
            <person name="Roesemann S."/>
            <person name="Alexander J.E."/>
            <person name="Rich S.A."/>
            <person name="Livny J."/>
            <person name="Vlamakis H."/>
            <person name="Clish C."/>
            <person name="Bullock K."/>
            <person name="Deik A."/>
            <person name="Scott J."/>
            <person name="Pierce K.A."/>
            <person name="Xavier R.J."/>
            <person name="Alm E.J."/>
        </authorList>
    </citation>
    <scope>NUCLEOTIDE SEQUENCE [LARGE SCALE GENOMIC DNA]</scope>
    <source>
        <strain evidence="3 4">BIOML-A2</strain>
    </source>
</reference>
<accession>A0A7J5TGC6</accession>
<dbReference type="EMBL" id="WDPD01000010">
    <property type="protein sequence ID" value="KAB7459825.1"/>
    <property type="molecule type" value="Genomic_DNA"/>
</dbReference>
<keyword evidence="2" id="KW-1133">Transmembrane helix</keyword>
<dbReference type="Pfam" id="PF20070">
    <property type="entry name" value="DUF6466"/>
    <property type="match status" value="1"/>
</dbReference>
<organism evidence="3 4">
    <name type="scientific">Bifidobacterium dentium</name>
    <dbReference type="NCBI Taxonomy" id="1689"/>
    <lineage>
        <taxon>Bacteria</taxon>
        <taxon>Bacillati</taxon>
        <taxon>Actinomycetota</taxon>
        <taxon>Actinomycetes</taxon>
        <taxon>Bifidobacteriales</taxon>
        <taxon>Bifidobacteriaceae</taxon>
        <taxon>Bifidobacterium</taxon>
    </lineage>
</organism>
<sequence>MAGVIKEVAMNASSPRKARASLPVRVALIIIAVALVAVAALAVVNLVAANQYNQATQSLIENIKTSQSQTPDLDKLNAQQQQTDAQFRDAASAGALLLPQLREAIKHNSAVSEQLTKRTLKTIKATSNSQNSDTNVQNESSQNDTDKQQSGGNLTEEQRKKVEELLQQNTQSTSPDSSDESSKGSAANQDSDSSSTQTKPW</sequence>
<evidence type="ECO:0000313" key="3">
    <source>
        <dbReference type="EMBL" id="KAB7459825.1"/>
    </source>
</evidence>
<dbReference type="Proteomes" id="UP000429211">
    <property type="component" value="Unassembled WGS sequence"/>
</dbReference>
<comment type="caution">
    <text evidence="3">The sequence shown here is derived from an EMBL/GenBank/DDBJ whole genome shotgun (WGS) entry which is preliminary data.</text>
</comment>
<dbReference type="InterPro" id="IPR046314">
    <property type="entry name" value="DUF6466"/>
</dbReference>
<feature type="compositionally biased region" description="Polar residues" evidence="1">
    <location>
        <begin position="124"/>
        <end position="155"/>
    </location>
</feature>
<name>A0A7J5TGC6_9BIFI</name>
<evidence type="ECO:0000256" key="1">
    <source>
        <dbReference type="SAM" id="MobiDB-lite"/>
    </source>
</evidence>
<evidence type="ECO:0000256" key="2">
    <source>
        <dbReference type="SAM" id="Phobius"/>
    </source>
</evidence>
<proteinExistence type="predicted"/>
<feature type="compositionally biased region" description="Polar residues" evidence="1">
    <location>
        <begin position="186"/>
        <end position="201"/>
    </location>
</feature>
<evidence type="ECO:0000313" key="4">
    <source>
        <dbReference type="Proteomes" id="UP000429211"/>
    </source>
</evidence>
<protein>
    <submittedName>
        <fullName evidence="3">Cell surface protein</fullName>
    </submittedName>
</protein>
<dbReference type="AlphaFoldDB" id="A0A7J5TGC6"/>
<keyword evidence="2" id="KW-0812">Transmembrane</keyword>
<gene>
    <name evidence="3" type="ORF">GBB04_09060</name>
</gene>
<feature type="transmembrane region" description="Helical" evidence="2">
    <location>
        <begin position="26"/>
        <end position="48"/>
    </location>
</feature>
<feature type="region of interest" description="Disordered" evidence="1">
    <location>
        <begin position="123"/>
        <end position="201"/>
    </location>
</feature>
<keyword evidence="2" id="KW-0472">Membrane</keyword>